<dbReference type="PANTHER" id="PTHR35562">
    <property type="entry name" value="DNA ENDONUCLEASE SMRA-RELATED"/>
    <property type="match status" value="1"/>
</dbReference>
<proteinExistence type="predicted"/>
<evidence type="ECO:0000313" key="4">
    <source>
        <dbReference type="Proteomes" id="UP000464495"/>
    </source>
</evidence>
<organism evidence="3 4">
    <name type="scientific">Algicella marina</name>
    <dbReference type="NCBI Taxonomy" id="2683284"/>
    <lineage>
        <taxon>Bacteria</taxon>
        <taxon>Pseudomonadati</taxon>
        <taxon>Pseudomonadota</taxon>
        <taxon>Alphaproteobacteria</taxon>
        <taxon>Rhodobacterales</taxon>
        <taxon>Paracoccaceae</taxon>
        <taxon>Algicella</taxon>
    </lineage>
</organism>
<evidence type="ECO:0000256" key="1">
    <source>
        <dbReference type="SAM" id="MobiDB-lite"/>
    </source>
</evidence>
<feature type="compositionally biased region" description="Basic and acidic residues" evidence="1">
    <location>
        <begin position="66"/>
        <end position="88"/>
    </location>
</feature>
<feature type="domain" description="Smr" evidence="2">
    <location>
        <begin position="110"/>
        <end position="201"/>
    </location>
</feature>
<reference evidence="3 4" key="1">
    <citation type="submission" date="2019-12" db="EMBL/GenBank/DDBJ databases">
        <title>Complete genome sequence of Algicella marina strain 9Alg 56(T) isolated from the red alga Tichocarpus crinitus.</title>
        <authorList>
            <person name="Kim S.-G."/>
            <person name="Nedashkovskaya O.I."/>
        </authorList>
    </citation>
    <scope>NUCLEOTIDE SEQUENCE [LARGE SCALE GENOMIC DNA]</scope>
    <source>
        <strain evidence="3 4">9Alg 56</strain>
    </source>
</reference>
<protein>
    <submittedName>
        <fullName evidence="3">DNA mismatch repair protein MutS</fullName>
    </submittedName>
</protein>
<feature type="region of interest" description="Disordered" evidence="1">
    <location>
        <begin position="1"/>
        <end position="88"/>
    </location>
</feature>
<evidence type="ECO:0000313" key="3">
    <source>
        <dbReference type="EMBL" id="QHQ36589.1"/>
    </source>
</evidence>
<dbReference type="InterPro" id="IPR036063">
    <property type="entry name" value="Smr_dom_sf"/>
</dbReference>
<dbReference type="AlphaFoldDB" id="A0A6P1T5L6"/>
<dbReference type="Proteomes" id="UP000464495">
    <property type="component" value="Chromosome"/>
</dbReference>
<dbReference type="EMBL" id="CP046620">
    <property type="protein sequence ID" value="QHQ36589.1"/>
    <property type="molecule type" value="Genomic_DNA"/>
</dbReference>
<dbReference type="InterPro" id="IPR002625">
    <property type="entry name" value="Smr_dom"/>
</dbReference>
<dbReference type="PANTHER" id="PTHR35562:SF2">
    <property type="entry name" value="DNA ENDONUCLEASE SMRA-RELATED"/>
    <property type="match status" value="1"/>
</dbReference>
<dbReference type="Pfam" id="PF01713">
    <property type="entry name" value="Smr"/>
    <property type="match status" value="1"/>
</dbReference>
<dbReference type="SUPFAM" id="SSF160443">
    <property type="entry name" value="SMR domain-like"/>
    <property type="match status" value="1"/>
</dbReference>
<dbReference type="KEGG" id="amaq:GO499_16120"/>
<dbReference type="PROSITE" id="PS50828">
    <property type="entry name" value="SMR"/>
    <property type="match status" value="1"/>
</dbReference>
<name>A0A6P1T5L6_9RHOB</name>
<gene>
    <name evidence="3" type="ORF">GO499_16120</name>
</gene>
<dbReference type="RefSeq" id="WP_161863135.1">
    <property type="nucleotide sequence ID" value="NZ_CP046620.1"/>
</dbReference>
<dbReference type="Gene3D" id="3.30.1370.110">
    <property type="match status" value="1"/>
</dbReference>
<evidence type="ECO:0000259" key="2">
    <source>
        <dbReference type="PROSITE" id="PS50828"/>
    </source>
</evidence>
<sequence length="204" mass="22914">MARKRRGLSSEDQELWDQVRQTAKPLIKGDKLPDSTSKPAVDISHTKTIPKPYQTHTPFPHSARSPKGEPKVRFDLAPDPMERLSDSPIRTDRRTHDKLRKGRMTPDARVDLHGMTAERAHGLLTSFILRSHAQGHRLVLVITGKGRTPGPESDAIAPRRGILRHAVPQWLNQGVTAHLIVQILPAHRKHGGGGAYYVYLRRSR</sequence>
<accession>A0A6P1T5L6</accession>
<keyword evidence="4" id="KW-1185">Reference proteome</keyword>